<name>A0A4P9W5T5_9FUNG</name>
<dbReference type="EMBL" id="KZ997992">
    <property type="protein sequence ID" value="RKO86685.1"/>
    <property type="molecule type" value="Genomic_DNA"/>
</dbReference>
<keyword evidence="2" id="KW-1185">Reference proteome</keyword>
<organism evidence="1 2">
    <name type="scientific">Blyttiomyces helicus</name>
    <dbReference type="NCBI Taxonomy" id="388810"/>
    <lineage>
        <taxon>Eukaryota</taxon>
        <taxon>Fungi</taxon>
        <taxon>Fungi incertae sedis</taxon>
        <taxon>Chytridiomycota</taxon>
        <taxon>Chytridiomycota incertae sedis</taxon>
        <taxon>Chytridiomycetes</taxon>
        <taxon>Chytridiomycetes incertae sedis</taxon>
        <taxon>Blyttiomyces</taxon>
    </lineage>
</organism>
<protein>
    <submittedName>
        <fullName evidence="1">Uncharacterized protein</fullName>
    </submittedName>
</protein>
<proteinExistence type="predicted"/>
<accession>A0A4P9W5T5</accession>
<reference evidence="2" key="1">
    <citation type="journal article" date="2018" name="Nat. Microbiol.">
        <title>Leveraging single-cell genomics to expand the fungal tree of life.</title>
        <authorList>
            <person name="Ahrendt S.R."/>
            <person name="Quandt C.A."/>
            <person name="Ciobanu D."/>
            <person name="Clum A."/>
            <person name="Salamov A."/>
            <person name="Andreopoulos B."/>
            <person name="Cheng J.F."/>
            <person name="Woyke T."/>
            <person name="Pelin A."/>
            <person name="Henrissat B."/>
            <person name="Reynolds N.K."/>
            <person name="Benny G.L."/>
            <person name="Smith M.E."/>
            <person name="James T.Y."/>
            <person name="Grigoriev I.V."/>
        </authorList>
    </citation>
    <scope>NUCLEOTIDE SEQUENCE [LARGE SCALE GENOMIC DNA]</scope>
</reference>
<sequence length="102" mass="11993">MSYWHEQQRQLVNAIDRVVAGKTRKSTKRRRQWAPWNNPVVDDRALMSMFCMCRKDFWWLVAELQAELQLELAGAGSHLRFLHKDYRICAHSGYPELSDDGA</sequence>
<dbReference type="Proteomes" id="UP000269721">
    <property type="component" value="Unassembled WGS sequence"/>
</dbReference>
<gene>
    <name evidence="1" type="ORF">BDK51DRAFT_30274</name>
</gene>
<evidence type="ECO:0000313" key="2">
    <source>
        <dbReference type="Proteomes" id="UP000269721"/>
    </source>
</evidence>
<evidence type="ECO:0000313" key="1">
    <source>
        <dbReference type="EMBL" id="RKO86685.1"/>
    </source>
</evidence>
<dbReference type="AlphaFoldDB" id="A0A4P9W5T5"/>